<feature type="transmembrane region" description="Helical" evidence="9">
    <location>
        <begin position="133"/>
        <end position="154"/>
    </location>
</feature>
<dbReference type="RefSeq" id="WP_074950202.1">
    <property type="nucleotide sequence ID" value="NZ_FPBV01000004.1"/>
</dbReference>
<comment type="pathway">
    <text evidence="9">Protein modification; lipoprotein biosynthesis (signal peptide cleavage).</text>
</comment>
<evidence type="ECO:0000256" key="8">
    <source>
        <dbReference type="ARBA" id="ARBA00023136"/>
    </source>
</evidence>
<dbReference type="UniPathway" id="UPA00665"/>
<dbReference type="PANTHER" id="PTHR33695:SF1">
    <property type="entry name" value="LIPOPROTEIN SIGNAL PEPTIDASE"/>
    <property type="match status" value="1"/>
</dbReference>
<dbReference type="GO" id="GO:0005886">
    <property type="term" value="C:plasma membrane"/>
    <property type="evidence" value="ECO:0007669"/>
    <property type="project" value="UniProtKB-SubCell"/>
</dbReference>
<dbReference type="STRING" id="392015.SAMN05421543_10459"/>
<comment type="function">
    <text evidence="9">This protein specifically catalyzes the removal of signal peptides from prolipoproteins.</text>
</comment>
<accession>A0A1I7H9D0</accession>
<comment type="catalytic activity">
    <reaction evidence="9">
        <text>Release of signal peptides from bacterial membrane prolipoproteins. Hydrolyzes -Xaa-Yaa-Zaa-|-(S,diacylglyceryl)Cys-, in which Xaa is hydrophobic (preferably Leu), and Yaa (Ala or Ser) and Zaa (Gly or Ala) have small, neutral side chains.</text>
        <dbReference type="EC" id="3.4.23.36"/>
    </reaction>
</comment>
<dbReference type="PANTHER" id="PTHR33695">
    <property type="entry name" value="LIPOPROTEIN SIGNAL PEPTIDASE"/>
    <property type="match status" value="1"/>
</dbReference>
<reference evidence="12" key="1">
    <citation type="submission" date="2016-10" db="EMBL/GenBank/DDBJ databases">
        <authorList>
            <person name="Varghese N."/>
        </authorList>
    </citation>
    <scope>NUCLEOTIDE SEQUENCE [LARGE SCALE GENOMIC DNA]</scope>
    <source>
        <strain evidence="12">DSM 17980</strain>
    </source>
</reference>
<feature type="transmembrane region" description="Helical" evidence="9">
    <location>
        <begin position="95"/>
        <end position="113"/>
    </location>
</feature>
<evidence type="ECO:0000256" key="5">
    <source>
        <dbReference type="ARBA" id="ARBA00022750"/>
    </source>
</evidence>
<keyword evidence="3 9" id="KW-0645">Protease</keyword>
<dbReference type="Pfam" id="PF01252">
    <property type="entry name" value="Peptidase_A8"/>
    <property type="match status" value="1"/>
</dbReference>
<sequence>MADPRTAIGKGNRPLLYPVAFLVFVLDQGIKAWIQTHMTLGQTIPVIPGVFDIHFIRNPGAAWGILGHARWLLVAVAVAVSTTVVAIARRYRLTMWNRIGLALVLGGALGNLWDRVTAGTVVDYLYVEAIHFPVFNLADSAVCVGVAMLLLGSFRQGAEAAQSTGEDRSTGEDPGR</sequence>
<dbReference type="PRINTS" id="PR00781">
    <property type="entry name" value="LIPOSIGPTASE"/>
</dbReference>
<keyword evidence="4 9" id="KW-0812">Transmembrane</keyword>
<name>A0A1I7H9D0_9BACL</name>
<evidence type="ECO:0000313" key="11">
    <source>
        <dbReference type="EMBL" id="SFU57338.1"/>
    </source>
</evidence>
<feature type="active site" evidence="9">
    <location>
        <position position="139"/>
    </location>
</feature>
<feature type="transmembrane region" description="Helical" evidence="9">
    <location>
        <begin position="69"/>
        <end position="88"/>
    </location>
</feature>
<evidence type="ECO:0000256" key="10">
    <source>
        <dbReference type="RuleBase" id="RU004181"/>
    </source>
</evidence>
<evidence type="ECO:0000256" key="1">
    <source>
        <dbReference type="ARBA" id="ARBA00006139"/>
    </source>
</evidence>
<evidence type="ECO:0000256" key="9">
    <source>
        <dbReference type="HAMAP-Rule" id="MF_00161"/>
    </source>
</evidence>
<comment type="subcellular location">
    <subcellularLocation>
        <location evidence="9">Cell membrane</location>
        <topology evidence="9">Multi-pass membrane protein</topology>
    </subcellularLocation>
</comment>
<feature type="active site" evidence="9">
    <location>
        <position position="123"/>
    </location>
</feature>
<dbReference type="EC" id="3.4.23.36" evidence="9"/>
<keyword evidence="2 9" id="KW-1003">Cell membrane</keyword>
<keyword evidence="8 9" id="KW-0472">Membrane</keyword>
<evidence type="ECO:0000256" key="4">
    <source>
        <dbReference type="ARBA" id="ARBA00022692"/>
    </source>
</evidence>
<dbReference type="NCBIfam" id="TIGR00077">
    <property type="entry name" value="lspA"/>
    <property type="match status" value="1"/>
</dbReference>
<comment type="similarity">
    <text evidence="1 9 10">Belongs to the peptidase A8 family.</text>
</comment>
<gene>
    <name evidence="9" type="primary">lspA</name>
    <name evidence="11" type="ORF">SAMN05421543_10459</name>
</gene>
<feature type="transmembrane region" description="Helical" evidence="9">
    <location>
        <begin position="15"/>
        <end position="34"/>
    </location>
</feature>
<dbReference type="OrthoDB" id="9810259at2"/>
<organism evidence="11 12">
    <name type="scientific">Alicyclobacillus macrosporangiidus</name>
    <dbReference type="NCBI Taxonomy" id="392015"/>
    <lineage>
        <taxon>Bacteria</taxon>
        <taxon>Bacillati</taxon>
        <taxon>Bacillota</taxon>
        <taxon>Bacilli</taxon>
        <taxon>Bacillales</taxon>
        <taxon>Alicyclobacillaceae</taxon>
        <taxon>Alicyclobacillus</taxon>
    </lineage>
</organism>
<keyword evidence="6 9" id="KW-0378">Hydrolase</keyword>
<dbReference type="Proteomes" id="UP000183508">
    <property type="component" value="Unassembled WGS sequence"/>
</dbReference>
<keyword evidence="5 9" id="KW-0064">Aspartyl protease</keyword>
<dbReference type="EMBL" id="FPBV01000004">
    <property type="protein sequence ID" value="SFU57338.1"/>
    <property type="molecule type" value="Genomic_DNA"/>
</dbReference>
<keyword evidence="12" id="KW-1185">Reference proteome</keyword>
<dbReference type="GO" id="GO:0006508">
    <property type="term" value="P:proteolysis"/>
    <property type="evidence" value="ECO:0007669"/>
    <property type="project" value="UniProtKB-KW"/>
</dbReference>
<dbReference type="HAMAP" id="MF_00161">
    <property type="entry name" value="LspA"/>
    <property type="match status" value="1"/>
</dbReference>
<evidence type="ECO:0000256" key="7">
    <source>
        <dbReference type="ARBA" id="ARBA00022989"/>
    </source>
</evidence>
<evidence type="ECO:0000256" key="2">
    <source>
        <dbReference type="ARBA" id="ARBA00022475"/>
    </source>
</evidence>
<evidence type="ECO:0000256" key="6">
    <source>
        <dbReference type="ARBA" id="ARBA00022801"/>
    </source>
</evidence>
<evidence type="ECO:0000256" key="3">
    <source>
        <dbReference type="ARBA" id="ARBA00022670"/>
    </source>
</evidence>
<keyword evidence="7 9" id="KW-1133">Transmembrane helix</keyword>
<evidence type="ECO:0000313" key="12">
    <source>
        <dbReference type="Proteomes" id="UP000183508"/>
    </source>
</evidence>
<dbReference type="InterPro" id="IPR001872">
    <property type="entry name" value="Peptidase_A8"/>
</dbReference>
<proteinExistence type="inferred from homology"/>
<dbReference type="GO" id="GO:0004190">
    <property type="term" value="F:aspartic-type endopeptidase activity"/>
    <property type="evidence" value="ECO:0007669"/>
    <property type="project" value="UniProtKB-UniRule"/>
</dbReference>
<dbReference type="AlphaFoldDB" id="A0A1I7H9D0"/>
<protein>
    <recommendedName>
        <fullName evidence="9">Lipoprotein signal peptidase</fullName>
        <ecNumber evidence="9">3.4.23.36</ecNumber>
    </recommendedName>
    <alternativeName>
        <fullName evidence="9">Prolipoprotein signal peptidase</fullName>
    </alternativeName>
    <alternativeName>
        <fullName evidence="9">Signal peptidase II</fullName>
        <shortName evidence="9">SPase II</shortName>
    </alternativeName>
</protein>